<dbReference type="Proteomes" id="UP000315496">
    <property type="component" value="Chromosome 2"/>
</dbReference>
<keyword evidence="4" id="KW-1185">Reference proteome</keyword>
<evidence type="ECO:0000256" key="2">
    <source>
        <dbReference type="SAM" id="Coils"/>
    </source>
</evidence>
<dbReference type="PANTHER" id="PTHR28584:SF1">
    <property type="entry name" value="PROTEIN FAM228B"/>
    <property type="match status" value="1"/>
</dbReference>
<keyword evidence="2" id="KW-0175">Coiled coil</keyword>
<dbReference type="PANTHER" id="PTHR28584">
    <property type="entry name" value="FAMILY WITH SEQUENCE SIMILARITY 228 MEMBER A"/>
    <property type="match status" value="1"/>
</dbReference>
<comment type="caution">
    <text evidence="3">The sequence shown here is derived from an EMBL/GenBank/DDBJ whole genome shotgun (WGS) entry which is preliminary data.</text>
</comment>
<feature type="coiled-coil region" evidence="2">
    <location>
        <begin position="42"/>
        <end position="91"/>
    </location>
</feature>
<protein>
    <submittedName>
        <fullName evidence="3">Uncharacterized protein</fullName>
    </submittedName>
</protein>
<reference evidence="3 4" key="1">
    <citation type="submission" date="2019-05" db="EMBL/GenBank/DDBJ databases">
        <title>The compact genome of Giardia muris reveals important steps in the evolution of intestinal protozoan parasites.</title>
        <authorList>
            <person name="Xu F."/>
            <person name="Jimenez-Gonzalez A."/>
            <person name="Einarsson E."/>
            <person name="Astvaldsson A."/>
            <person name="Peirasmaki D."/>
            <person name="Eckmann L."/>
            <person name="Andersson J.O."/>
            <person name="Svard S.G."/>
            <person name="Jerlstrom-Hultqvist J."/>
        </authorList>
    </citation>
    <scope>NUCLEOTIDE SEQUENCE [LARGE SCALE GENOMIC DNA]</scope>
    <source>
        <strain evidence="3 4">Roberts-Thomson</strain>
    </source>
</reference>
<sequence length="266" mass="30707">MQVVDKQLLMSNFTDLTSTWIRPKTKGNAEALTQENLQERKRDKAEAMRRGYEQRAEQMRLMSKRQVEVQQQKADTRLRKMQRQLARGNEETLRDCDATLAVANTEAQIRKERLFIDWEMNVFLPIHKRLIEDVRARDHRAVSALRREAYQEYLDACGSSYVALDMPTAKYDPFKIEKQLRLETTVSVDDPLHRPLALQAMEDEIYRGVGGRMKVEVPPRARSIAVESFSSSKDLLFGDGYRPGRRMIVPKHLDPPMAIDADVASS</sequence>
<dbReference type="EMBL" id="VDLU01000002">
    <property type="protein sequence ID" value="TNJ28829.1"/>
    <property type="molecule type" value="Genomic_DNA"/>
</dbReference>
<comment type="similarity">
    <text evidence="1">Belongs to the FAM228 family.</text>
</comment>
<dbReference type="InterPro" id="IPR040046">
    <property type="entry name" value="FAM228"/>
</dbReference>
<gene>
    <name evidence="3" type="ORF">GMRT_15579</name>
</gene>
<name>A0A4Z1T8A9_GIAMU</name>
<evidence type="ECO:0000313" key="3">
    <source>
        <dbReference type="EMBL" id="TNJ28829.1"/>
    </source>
</evidence>
<evidence type="ECO:0000313" key="4">
    <source>
        <dbReference type="Proteomes" id="UP000315496"/>
    </source>
</evidence>
<accession>A0A4Z1T8A9</accession>
<dbReference type="VEuPathDB" id="GiardiaDB:GMRT_15579"/>
<proteinExistence type="inferred from homology"/>
<dbReference type="OrthoDB" id="10249008at2759"/>
<organism evidence="3 4">
    <name type="scientific">Giardia muris</name>
    <dbReference type="NCBI Taxonomy" id="5742"/>
    <lineage>
        <taxon>Eukaryota</taxon>
        <taxon>Metamonada</taxon>
        <taxon>Diplomonadida</taxon>
        <taxon>Hexamitidae</taxon>
        <taxon>Giardiinae</taxon>
        <taxon>Giardia</taxon>
    </lineage>
</organism>
<evidence type="ECO:0000256" key="1">
    <source>
        <dbReference type="ARBA" id="ARBA00007753"/>
    </source>
</evidence>
<dbReference type="AlphaFoldDB" id="A0A4Z1T8A9"/>